<dbReference type="EMBL" id="AGRJ01000123">
    <property type="protein sequence ID" value="EHO51881.1"/>
    <property type="molecule type" value="Genomic_DNA"/>
</dbReference>
<proteinExistence type="predicted"/>
<dbReference type="AlphaFoldDB" id="H1LFA6"/>
<name>H1LFA6_9LACO</name>
<evidence type="ECO:0000313" key="2">
    <source>
        <dbReference type="Proteomes" id="UP000005025"/>
    </source>
</evidence>
<protein>
    <submittedName>
        <fullName evidence="1">Uncharacterized protein</fullName>
    </submittedName>
</protein>
<reference evidence="1 2" key="1">
    <citation type="submission" date="2011-09" db="EMBL/GenBank/DDBJ databases">
        <authorList>
            <person name="Weinstock G."/>
            <person name="Sodergren E."/>
            <person name="Clifton S."/>
            <person name="Fulton L."/>
            <person name="Fulton B."/>
            <person name="Courtney L."/>
            <person name="Fronick C."/>
            <person name="Harrison M."/>
            <person name="Strong C."/>
            <person name="Farmer C."/>
            <person name="Delahaunty K."/>
            <person name="Markovic C."/>
            <person name="Hall O."/>
            <person name="Minx P."/>
            <person name="Tomlinson C."/>
            <person name="Mitreva M."/>
            <person name="Hou S."/>
            <person name="Chen J."/>
            <person name="Wollam A."/>
            <person name="Pepin K.H."/>
            <person name="Johnson M."/>
            <person name="Bhonagiri V."/>
            <person name="Zhang X."/>
            <person name="Suruliraj S."/>
            <person name="Warren W."/>
            <person name="Chinwalla A."/>
            <person name="Mardis E.R."/>
            <person name="Wilson R.K."/>
        </authorList>
    </citation>
    <scope>NUCLEOTIDE SEQUENCE [LARGE SCALE GENOMIC DNA]</scope>
    <source>
        <strain evidence="1 2">F0435</strain>
    </source>
</reference>
<gene>
    <name evidence="1" type="ORF">HMPREF9104_01282</name>
</gene>
<evidence type="ECO:0000313" key="1">
    <source>
        <dbReference type="EMBL" id="EHO51881.1"/>
    </source>
</evidence>
<dbReference type="HOGENOM" id="CLU_3271886_0_0_9"/>
<dbReference type="Proteomes" id="UP000005025">
    <property type="component" value="Unassembled WGS sequence"/>
</dbReference>
<accession>H1LFA6</accession>
<comment type="caution">
    <text evidence="1">The sequence shown here is derived from an EMBL/GenBank/DDBJ whole genome shotgun (WGS) entry which is preliminary data.</text>
</comment>
<sequence>MEVSALHSCPKVSERSKTVRSRSLSYLTQKSLVLVFLSEVA</sequence>
<organism evidence="1 2">
    <name type="scientific">Lentilactobacillus kisonensis F0435</name>
    <dbReference type="NCBI Taxonomy" id="797516"/>
    <lineage>
        <taxon>Bacteria</taxon>
        <taxon>Bacillati</taxon>
        <taxon>Bacillota</taxon>
        <taxon>Bacilli</taxon>
        <taxon>Lactobacillales</taxon>
        <taxon>Lactobacillaceae</taxon>
        <taxon>Lentilactobacillus</taxon>
    </lineage>
</organism>